<dbReference type="EMBL" id="MFDO01000021">
    <property type="protein sequence ID" value="OGE65253.1"/>
    <property type="molecule type" value="Genomic_DNA"/>
</dbReference>
<evidence type="ECO:0000313" key="1">
    <source>
        <dbReference type="EMBL" id="OGE65253.1"/>
    </source>
</evidence>
<dbReference type="Proteomes" id="UP000178017">
    <property type="component" value="Unassembled WGS sequence"/>
</dbReference>
<protein>
    <submittedName>
        <fullName evidence="1">Uncharacterized protein</fullName>
    </submittedName>
</protein>
<proteinExistence type="predicted"/>
<organism evidence="1 2">
    <name type="scientific">Candidatus Daviesbacteria bacterium RIFCSPLOWO2_01_FULL_40_24</name>
    <dbReference type="NCBI Taxonomy" id="1797787"/>
    <lineage>
        <taxon>Bacteria</taxon>
        <taxon>Candidatus Daviesiibacteriota</taxon>
    </lineage>
</organism>
<dbReference type="AlphaFoldDB" id="A0A1F5MIR4"/>
<comment type="caution">
    <text evidence="1">The sequence shown here is derived from an EMBL/GenBank/DDBJ whole genome shotgun (WGS) entry which is preliminary data.</text>
</comment>
<gene>
    <name evidence="1" type="ORF">A3B49_02380</name>
</gene>
<evidence type="ECO:0000313" key="2">
    <source>
        <dbReference type="Proteomes" id="UP000178017"/>
    </source>
</evidence>
<name>A0A1F5MIR4_9BACT</name>
<sequence length="469" mass="54070">MSSLIPEDRSVIDNDSGLSRVVDVIADKSRQVPWEKQWIKDNITSLQEAVREGKHETLYYPAHGFDILRPLIAYDASQLIAVDSDNQLRGRIQQQLEQLGVSFTTETSSDDSLVTTSFNWQGKDRRVTEVFEDARQFNIQELGLAKVDVLHVYLPTGADQDVDELDLYFKQKYPPDEWMRRKTRYQLGEIPEEMVPAVDPETGKYQVIHKAIENRLTQQNYDLVSEGGFFCFDERGLSPYKRAFDAPHVLFEMAGLQEKGITRRYPWTVRTSFVPSKADVQFMDRAGVIYHKERGVSPQTLEAFNHVISVINDTGYNIEMFGSGEFDTFVHFEDGEKLGDAVLRRFNDLDEGVERISGEFQKAGIKPQKIEQFKDQMTREYKQSLLRLQQSFKSFLEVLGQAGNRLRQGEVNQSQFWQELGIEFGQSRYDTKSRRWPFAPAALLGNKEQAQNNLALIREFTQLEFGLEE</sequence>
<accession>A0A1F5MIR4</accession>
<reference evidence="1 2" key="1">
    <citation type="journal article" date="2016" name="Nat. Commun.">
        <title>Thousands of microbial genomes shed light on interconnected biogeochemical processes in an aquifer system.</title>
        <authorList>
            <person name="Anantharaman K."/>
            <person name="Brown C.T."/>
            <person name="Hug L.A."/>
            <person name="Sharon I."/>
            <person name="Castelle C.J."/>
            <person name="Probst A.J."/>
            <person name="Thomas B.C."/>
            <person name="Singh A."/>
            <person name="Wilkins M.J."/>
            <person name="Karaoz U."/>
            <person name="Brodie E.L."/>
            <person name="Williams K.H."/>
            <person name="Hubbard S.S."/>
            <person name="Banfield J.F."/>
        </authorList>
    </citation>
    <scope>NUCLEOTIDE SEQUENCE [LARGE SCALE GENOMIC DNA]</scope>
</reference>